<keyword evidence="4" id="KW-1185">Reference proteome</keyword>
<evidence type="ECO:0000313" key="2">
    <source>
        <dbReference type="EMBL" id="APH00930.1"/>
    </source>
</evidence>
<gene>
    <name evidence="2" type="ORF">ASJ30_04765</name>
    <name evidence="3" type="ORF">IGS73_04775</name>
</gene>
<keyword evidence="1" id="KW-0472">Membrane</keyword>
<evidence type="ECO:0000313" key="4">
    <source>
        <dbReference type="Proteomes" id="UP000182938"/>
    </source>
</evidence>
<accession>A0A1L3MF32</accession>
<protein>
    <submittedName>
        <fullName evidence="2">Uncharacterized protein</fullName>
    </submittedName>
</protein>
<dbReference type="RefSeq" id="WP_072624093.1">
    <property type="nucleotide sequence ID" value="NZ_CBDRLL010000003.1"/>
</dbReference>
<feature type="transmembrane region" description="Helical" evidence="1">
    <location>
        <begin position="7"/>
        <end position="25"/>
    </location>
</feature>
<organism evidence="2 4">
    <name type="scientific">Janibacter indicus</name>
    <dbReference type="NCBI Taxonomy" id="857417"/>
    <lineage>
        <taxon>Bacteria</taxon>
        <taxon>Bacillati</taxon>
        <taxon>Actinomycetota</taxon>
        <taxon>Actinomycetes</taxon>
        <taxon>Micrococcales</taxon>
        <taxon>Intrasporangiaceae</taxon>
        <taxon>Janibacter</taxon>
    </lineage>
</organism>
<dbReference type="AlphaFoldDB" id="A0A1L3MF32"/>
<evidence type="ECO:0000313" key="5">
    <source>
        <dbReference type="Proteomes" id="UP000593998"/>
    </source>
</evidence>
<evidence type="ECO:0000313" key="3">
    <source>
        <dbReference type="EMBL" id="QOK23710.1"/>
    </source>
</evidence>
<feature type="transmembrane region" description="Helical" evidence="1">
    <location>
        <begin position="102"/>
        <end position="120"/>
    </location>
</feature>
<name>A0A1L3MF32_9MICO</name>
<dbReference type="EMBL" id="CP013290">
    <property type="protein sequence ID" value="APH00930.1"/>
    <property type="molecule type" value="Genomic_DNA"/>
</dbReference>
<reference evidence="2 4" key="1">
    <citation type="submission" date="2015-11" db="EMBL/GenBank/DDBJ databases">
        <authorList>
            <person name="Zhang Y."/>
            <person name="Guo Z."/>
        </authorList>
    </citation>
    <scope>NUCLEOTIDE SEQUENCE [LARGE SCALE GENOMIC DNA]</scope>
    <source>
        <strain evidence="2 4">YFY001</strain>
    </source>
</reference>
<dbReference type="KEGG" id="jte:ASJ30_04765"/>
<feature type="transmembrane region" description="Helical" evidence="1">
    <location>
        <begin position="31"/>
        <end position="53"/>
    </location>
</feature>
<reference evidence="3 5" key="2">
    <citation type="submission" date="2020-10" db="EMBL/GenBank/DDBJ databases">
        <title>Janibacter indicus TT2 genome sequence.</title>
        <authorList>
            <person name="Lee K."/>
            <person name="Ganzorig M."/>
        </authorList>
    </citation>
    <scope>NUCLEOTIDE SEQUENCE [LARGE SCALE GENOMIC DNA]</scope>
    <source>
        <strain evidence="3 5">TT2</strain>
    </source>
</reference>
<keyword evidence="1" id="KW-1133">Transmembrane helix</keyword>
<dbReference type="Proteomes" id="UP000182938">
    <property type="component" value="Chromosome"/>
</dbReference>
<sequence length="134" mass="14234">MTAHTRWWLAATVLIALRSLAGLWLEGTAQVATTTALALAVLVTAAAGLFSWFRHSQQDPASNDPAFAPAEGRRAALTLIGALLVFAVVSAVLRTSFADATWFRPVMSLVIVTFWGLVAAQQVRRSRSGGSGPE</sequence>
<feature type="transmembrane region" description="Helical" evidence="1">
    <location>
        <begin position="74"/>
        <end position="96"/>
    </location>
</feature>
<dbReference type="EMBL" id="CP062789">
    <property type="protein sequence ID" value="QOK23710.1"/>
    <property type="molecule type" value="Genomic_DNA"/>
</dbReference>
<keyword evidence="1" id="KW-0812">Transmembrane</keyword>
<evidence type="ECO:0000256" key="1">
    <source>
        <dbReference type="SAM" id="Phobius"/>
    </source>
</evidence>
<proteinExistence type="predicted"/>
<dbReference type="Proteomes" id="UP000593998">
    <property type="component" value="Chromosome"/>
</dbReference>